<dbReference type="SUPFAM" id="SSF56112">
    <property type="entry name" value="Protein kinase-like (PK-like)"/>
    <property type="match status" value="1"/>
</dbReference>
<dbReference type="PANTHER" id="PTHR44167:SF18">
    <property type="entry name" value="PROTEIN KINASE DOMAIN-CONTAINING PROTEIN"/>
    <property type="match status" value="1"/>
</dbReference>
<feature type="transmembrane region" description="Helical" evidence="1">
    <location>
        <begin position="292"/>
        <end position="311"/>
    </location>
</feature>
<gene>
    <name evidence="3" type="ORF">FD145_576</name>
</gene>
<comment type="caution">
    <text evidence="3">The sequence shown here is derived from an EMBL/GenBank/DDBJ whole genome shotgun (WGS) entry which is preliminary data.</text>
</comment>
<dbReference type="Gene3D" id="1.10.510.10">
    <property type="entry name" value="Transferase(Phosphotransferase) domain 1"/>
    <property type="match status" value="1"/>
</dbReference>
<keyword evidence="3" id="KW-0418">Kinase</keyword>
<feature type="domain" description="Protein kinase" evidence="2">
    <location>
        <begin position="9"/>
        <end position="259"/>
    </location>
</feature>
<organism evidence="3 4">
    <name type="scientific">Candidatus Saganbacteria bacterium</name>
    <dbReference type="NCBI Taxonomy" id="2575572"/>
    <lineage>
        <taxon>Bacteria</taxon>
        <taxon>Bacillati</taxon>
        <taxon>Saganbacteria</taxon>
    </lineage>
</organism>
<accession>A0A833L1Q6</accession>
<keyword evidence="1" id="KW-1133">Transmembrane helix</keyword>
<dbReference type="PROSITE" id="PS50011">
    <property type="entry name" value="PROTEIN_KINASE_DOM"/>
    <property type="match status" value="1"/>
</dbReference>
<dbReference type="AlphaFoldDB" id="A0A833L1Q6"/>
<sequence>MERLLKSKFKIGEKIGENLFSLTYRGTTLSGEQPVIIKIYKRGTLNSVLIKSMKEKVKALQGIESEGIALLLDGDYGWQGFYYVREFVVGQNLRDFLKNHNPDPQFALDLVYKIAGILSDAHKIGIIHGALKPTNIFIKPDNKVVVSDFIIEGDIRESMPQKAQYILAESDYASPEEILGMPARPSSDAYSLGILLYEMLTGSVPFKGLPLEKISQTAKLPPAPKHISDLLSKCLEKDCLMRFKSMDELLESINNRTLFENKKAVPMVELENAPRPEEKVIIVERKEQKRSFFLAIVVLLAVLAGVIYSIIYSQILAGQ</sequence>
<dbReference type="CDD" id="cd14014">
    <property type="entry name" value="STKc_PknB_like"/>
    <property type="match status" value="1"/>
</dbReference>
<dbReference type="PANTHER" id="PTHR44167">
    <property type="entry name" value="OVARIAN-SPECIFIC SERINE/THREONINE-PROTEIN KINASE LOK-RELATED"/>
    <property type="match status" value="1"/>
</dbReference>
<keyword evidence="3" id="KW-0808">Transferase</keyword>
<evidence type="ECO:0000313" key="4">
    <source>
        <dbReference type="Proteomes" id="UP000488506"/>
    </source>
</evidence>
<keyword evidence="1" id="KW-0812">Transmembrane</keyword>
<keyword evidence="1" id="KW-0472">Membrane</keyword>
<dbReference type="Pfam" id="PF00069">
    <property type="entry name" value="Pkinase"/>
    <property type="match status" value="1"/>
</dbReference>
<evidence type="ECO:0000313" key="3">
    <source>
        <dbReference type="EMBL" id="KAF0134558.1"/>
    </source>
</evidence>
<keyword evidence="3" id="KW-0723">Serine/threonine-protein kinase</keyword>
<dbReference type="GO" id="GO:0005737">
    <property type="term" value="C:cytoplasm"/>
    <property type="evidence" value="ECO:0007669"/>
    <property type="project" value="TreeGrafter"/>
</dbReference>
<name>A0A833L1Q6_UNCSA</name>
<evidence type="ECO:0000259" key="2">
    <source>
        <dbReference type="PROSITE" id="PS50011"/>
    </source>
</evidence>
<dbReference type="Proteomes" id="UP000488506">
    <property type="component" value="Unassembled WGS sequence"/>
</dbReference>
<dbReference type="InterPro" id="IPR011009">
    <property type="entry name" value="Kinase-like_dom_sf"/>
</dbReference>
<dbReference type="EMBL" id="WPAF01000007">
    <property type="protein sequence ID" value="KAF0134558.1"/>
    <property type="molecule type" value="Genomic_DNA"/>
</dbReference>
<proteinExistence type="predicted"/>
<reference evidence="3 4" key="1">
    <citation type="submission" date="2019-12" db="EMBL/GenBank/DDBJ databases">
        <authorList>
            <person name="Wolfe R."/>
            <person name="Danczak R."/>
            <person name="Wilkins M."/>
        </authorList>
    </citation>
    <scope>NUCLEOTIDE SEQUENCE [LARGE SCALE GENOMIC DNA]</scope>
    <source>
        <strain evidence="3">X2_MaxBin.013</strain>
    </source>
</reference>
<dbReference type="InterPro" id="IPR000719">
    <property type="entry name" value="Prot_kinase_dom"/>
</dbReference>
<protein>
    <submittedName>
        <fullName evidence="3">Serine/threonine protein kinase bacterial</fullName>
    </submittedName>
</protein>
<dbReference type="GO" id="GO:0005524">
    <property type="term" value="F:ATP binding"/>
    <property type="evidence" value="ECO:0007669"/>
    <property type="project" value="InterPro"/>
</dbReference>
<dbReference type="GO" id="GO:0004674">
    <property type="term" value="F:protein serine/threonine kinase activity"/>
    <property type="evidence" value="ECO:0007669"/>
    <property type="project" value="UniProtKB-KW"/>
</dbReference>
<evidence type="ECO:0000256" key="1">
    <source>
        <dbReference type="SAM" id="Phobius"/>
    </source>
</evidence>